<keyword evidence="2" id="KW-1133">Transmembrane helix</keyword>
<comment type="caution">
    <text evidence="3">The sequence shown here is derived from an EMBL/GenBank/DDBJ whole genome shotgun (WGS) entry which is preliminary data.</text>
</comment>
<accession>A0ABS5L300</accession>
<feature type="transmembrane region" description="Helical" evidence="2">
    <location>
        <begin position="40"/>
        <end position="63"/>
    </location>
</feature>
<proteinExistence type="predicted"/>
<dbReference type="Proteomes" id="UP000730482">
    <property type="component" value="Unassembled WGS sequence"/>
</dbReference>
<name>A0ABS5L300_9ACTN</name>
<gene>
    <name evidence="3" type="ORF">KGQ19_38230</name>
</gene>
<keyword evidence="2" id="KW-0472">Membrane</keyword>
<reference evidence="3 4" key="1">
    <citation type="submission" date="2020-02" db="EMBL/GenBank/DDBJ databases">
        <title>Acidophilic actinobacteria isolated from forest soil.</title>
        <authorList>
            <person name="Golinska P."/>
        </authorList>
    </citation>
    <scope>NUCLEOTIDE SEQUENCE [LARGE SCALE GENOMIC DNA]</scope>
    <source>
        <strain evidence="3 4">NL8</strain>
    </source>
</reference>
<protein>
    <submittedName>
        <fullName evidence="3">Uncharacterized protein</fullName>
    </submittedName>
</protein>
<evidence type="ECO:0000313" key="4">
    <source>
        <dbReference type="Proteomes" id="UP000730482"/>
    </source>
</evidence>
<feature type="region of interest" description="Disordered" evidence="1">
    <location>
        <begin position="67"/>
        <end position="88"/>
    </location>
</feature>
<evidence type="ECO:0000313" key="3">
    <source>
        <dbReference type="EMBL" id="MBS2552711.1"/>
    </source>
</evidence>
<sequence>MNTDQEWARELFERSRQGEEPVWVADHTEMMRTGQRKNRVRALTASGSVVVTAAVVAAVGIGVSGGVDQKTHVPGPGQGTGPAKPSSTPVAVAMDPSDVLTYAAFNGFSTRDDKSQDRDFFHKYYIAVPSTTARDTAQLLSRLDPTLAHIAKTVPPTTPGSARLVSDDDPMAKDMAMVRAGVAWTDDGSPAASLRSPQATAPMGTLDMSFVDSADEGPDQADICTMLASGTSMLDPVQVDGNGWTDGVKFSPCAKKTLPDGSFLLSTTKSYGPFVAVSVVRQFPNDGGAMGIEWENFAPTTFSMTSGPDPKRALKPDPLPLDKLMAAMSDPGLAAPLAPVAVPPPPTNLLQASDFGPGWTFEPASSHATTGDLVVDNGCVNEQNPVASPQTIYGFAGKTPSGISVTASVGVDVMASGTGAKWMGDLRQHGSGGCDVAGLPYSKDTMSPLPAGTGDDAFVENWYGQGSETFFVRFGDQILRVDVKTADQKMPGFTQADKDWFAGLAAKAAVRHDGKG</sequence>
<dbReference type="RefSeq" id="WP_212018562.1">
    <property type="nucleotide sequence ID" value="NZ_JAAFYZ010000204.1"/>
</dbReference>
<dbReference type="EMBL" id="JAAFYZ010000204">
    <property type="protein sequence ID" value="MBS2552711.1"/>
    <property type="molecule type" value="Genomic_DNA"/>
</dbReference>
<keyword evidence="4" id="KW-1185">Reference proteome</keyword>
<keyword evidence="2" id="KW-0812">Transmembrane</keyword>
<organism evidence="3 4">
    <name type="scientific">Catenulispora pinistramenti</name>
    <dbReference type="NCBI Taxonomy" id="2705254"/>
    <lineage>
        <taxon>Bacteria</taxon>
        <taxon>Bacillati</taxon>
        <taxon>Actinomycetota</taxon>
        <taxon>Actinomycetes</taxon>
        <taxon>Catenulisporales</taxon>
        <taxon>Catenulisporaceae</taxon>
        <taxon>Catenulispora</taxon>
    </lineage>
</organism>
<evidence type="ECO:0000256" key="2">
    <source>
        <dbReference type="SAM" id="Phobius"/>
    </source>
</evidence>
<evidence type="ECO:0000256" key="1">
    <source>
        <dbReference type="SAM" id="MobiDB-lite"/>
    </source>
</evidence>